<proteinExistence type="predicted"/>
<dbReference type="STRING" id="1392247.A0A3N4KQ73"/>
<dbReference type="CDD" id="cd02440">
    <property type="entry name" value="AdoMet_MTases"/>
    <property type="match status" value="1"/>
</dbReference>
<feature type="transmembrane region" description="Helical" evidence="2">
    <location>
        <begin position="73"/>
        <end position="92"/>
    </location>
</feature>
<reference evidence="3 4" key="1">
    <citation type="journal article" date="2018" name="Nat. Ecol. Evol.">
        <title>Pezizomycetes genomes reveal the molecular basis of ectomycorrhizal truffle lifestyle.</title>
        <authorList>
            <person name="Murat C."/>
            <person name="Payen T."/>
            <person name="Noel B."/>
            <person name="Kuo A."/>
            <person name="Morin E."/>
            <person name="Chen J."/>
            <person name="Kohler A."/>
            <person name="Krizsan K."/>
            <person name="Balestrini R."/>
            <person name="Da Silva C."/>
            <person name="Montanini B."/>
            <person name="Hainaut M."/>
            <person name="Levati E."/>
            <person name="Barry K.W."/>
            <person name="Belfiori B."/>
            <person name="Cichocki N."/>
            <person name="Clum A."/>
            <person name="Dockter R.B."/>
            <person name="Fauchery L."/>
            <person name="Guy J."/>
            <person name="Iotti M."/>
            <person name="Le Tacon F."/>
            <person name="Lindquist E.A."/>
            <person name="Lipzen A."/>
            <person name="Malagnac F."/>
            <person name="Mello A."/>
            <person name="Molinier V."/>
            <person name="Miyauchi S."/>
            <person name="Poulain J."/>
            <person name="Riccioni C."/>
            <person name="Rubini A."/>
            <person name="Sitrit Y."/>
            <person name="Splivallo R."/>
            <person name="Traeger S."/>
            <person name="Wang M."/>
            <person name="Zifcakova L."/>
            <person name="Wipf D."/>
            <person name="Zambonelli A."/>
            <person name="Paolocci F."/>
            <person name="Nowrousian M."/>
            <person name="Ottonello S."/>
            <person name="Baldrian P."/>
            <person name="Spatafora J.W."/>
            <person name="Henrissat B."/>
            <person name="Nagy L.G."/>
            <person name="Aury J.M."/>
            <person name="Wincker P."/>
            <person name="Grigoriev I.V."/>
            <person name="Bonfante P."/>
            <person name="Martin F.M."/>
        </authorList>
    </citation>
    <scope>NUCLEOTIDE SEQUENCE [LARGE SCALE GENOMIC DNA]</scope>
    <source>
        <strain evidence="3 4">CCBAS932</strain>
    </source>
</reference>
<evidence type="ECO:0000256" key="2">
    <source>
        <dbReference type="SAM" id="Phobius"/>
    </source>
</evidence>
<dbReference type="PANTHER" id="PTHR42912:SF83">
    <property type="entry name" value="METHYLTRANSFERASE TYPE 11 DOMAIN-CONTAINING PROTEIN"/>
    <property type="match status" value="1"/>
</dbReference>
<evidence type="ECO:0000313" key="4">
    <source>
        <dbReference type="Proteomes" id="UP000277580"/>
    </source>
</evidence>
<dbReference type="InterPro" id="IPR050508">
    <property type="entry name" value="Methyltransf_Superfamily"/>
</dbReference>
<keyword evidence="2" id="KW-1133">Transmembrane helix</keyword>
<dbReference type="OrthoDB" id="416496at2759"/>
<gene>
    <name evidence="3" type="ORF">P167DRAFT_208941</name>
</gene>
<organism evidence="3 4">
    <name type="scientific">Morchella conica CCBAS932</name>
    <dbReference type="NCBI Taxonomy" id="1392247"/>
    <lineage>
        <taxon>Eukaryota</taxon>
        <taxon>Fungi</taxon>
        <taxon>Dikarya</taxon>
        <taxon>Ascomycota</taxon>
        <taxon>Pezizomycotina</taxon>
        <taxon>Pezizomycetes</taxon>
        <taxon>Pezizales</taxon>
        <taxon>Morchellaceae</taxon>
        <taxon>Morchella</taxon>
    </lineage>
</organism>
<dbReference type="Pfam" id="PF13489">
    <property type="entry name" value="Methyltransf_23"/>
    <property type="match status" value="1"/>
</dbReference>
<protein>
    <submittedName>
        <fullName evidence="3">S-adenosyl-L-methionine-dependent methyltransferase</fullName>
    </submittedName>
</protein>
<keyword evidence="3" id="KW-0489">Methyltransferase</keyword>
<evidence type="ECO:0000256" key="1">
    <source>
        <dbReference type="SAM" id="MobiDB-lite"/>
    </source>
</evidence>
<dbReference type="GO" id="GO:0008168">
    <property type="term" value="F:methyltransferase activity"/>
    <property type="evidence" value="ECO:0007669"/>
    <property type="project" value="UniProtKB-KW"/>
</dbReference>
<keyword evidence="2" id="KW-0812">Transmembrane</keyword>
<feature type="region of interest" description="Disordered" evidence="1">
    <location>
        <begin position="1"/>
        <end position="68"/>
    </location>
</feature>
<dbReference type="EMBL" id="ML119134">
    <property type="protein sequence ID" value="RPB11589.1"/>
    <property type="molecule type" value="Genomic_DNA"/>
</dbReference>
<evidence type="ECO:0000313" key="3">
    <source>
        <dbReference type="EMBL" id="RPB11589.1"/>
    </source>
</evidence>
<name>A0A3N4KQ73_9PEZI</name>
<dbReference type="PANTHER" id="PTHR42912">
    <property type="entry name" value="METHYLTRANSFERASE"/>
    <property type="match status" value="1"/>
</dbReference>
<dbReference type="InParanoid" id="A0A3N4KQ73"/>
<accession>A0A3N4KQ73</accession>
<dbReference type="Proteomes" id="UP000277580">
    <property type="component" value="Unassembled WGS sequence"/>
</dbReference>
<keyword evidence="3" id="KW-0808">Transferase</keyword>
<feature type="compositionally biased region" description="Basic residues" evidence="1">
    <location>
        <begin position="1"/>
        <end position="12"/>
    </location>
</feature>
<sequence length="321" mass="35536">MSTTTRSKKKASKAGVRATIPPPVPAPLRSHLAAQKTVPGGSSPAVGLPMSRTGQNTPPKLPTPPKPRNKAPFILAGIAAYTLTAYGTYVYFSLKNVPEYVPQEHDQTDKSYVFEGIAKDYDREIWTSEFFMGMPLLRRALGKRAQGDVLEVSAGTGRNIDYYPVKKCSSVTMVDTSASMLNEARKKFHKKYPKYKKASFIVQDAAEPIPPPPTGKGYDTVIQSMGLCSHHSPVDLLRNLGKICKDDGRIILLEHGRSHYDLLNNVLDSLAPKHAETWGCWWNRDVEGILKESGLVIDKVSRYHFGTTYWIEARPAKPSPP</sequence>
<dbReference type="AlphaFoldDB" id="A0A3N4KQ73"/>
<dbReference type="GO" id="GO:0032259">
    <property type="term" value="P:methylation"/>
    <property type="evidence" value="ECO:0007669"/>
    <property type="project" value="UniProtKB-KW"/>
</dbReference>
<dbReference type="Gene3D" id="3.40.50.150">
    <property type="entry name" value="Vaccinia Virus protein VP39"/>
    <property type="match status" value="1"/>
</dbReference>
<keyword evidence="4" id="KW-1185">Reference proteome</keyword>
<keyword evidence="2" id="KW-0472">Membrane</keyword>
<dbReference type="SUPFAM" id="SSF53335">
    <property type="entry name" value="S-adenosyl-L-methionine-dependent methyltransferases"/>
    <property type="match status" value="1"/>
</dbReference>
<dbReference type="InterPro" id="IPR029063">
    <property type="entry name" value="SAM-dependent_MTases_sf"/>
</dbReference>